<evidence type="ECO:0000256" key="1">
    <source>
        <dbReference type="SAM" id="MobiDB-lite"/>
    </source>
</evidence>
<evidence type="ECO:0000313" key="2">
    <source>
        <dbReference type="EMBL" id="GBP29916.1"/>
    </source>
</evidence>
<evidence type="ECO:0000313" key="3">
    <source>
        <dbReference type="Proteomes" id="UP000299102"/>
    </source>
</evidence>
<name>A0A4C1UV99_EUMVA</name>
<comment type="caution">
    <text evidence="2">The sequence shown here is derived from an EMBL/GenBank/DDBJ whole genome shotgun (WGS) entry which is preliminary data.</text>
</comment>
<dbReference type="AlphaFoldDB" id="A0A4C1UV99"/>
<keyword evidence="3" id="KW-1185">Reference proteome</keyword>
<gene>
    <name evidence="2" type="ORF">EVAR_18396_1</name>
</gene>
<dbReference type="EMBL" id="BGZK01000226">
    <property type="protein sequence ID" value="GBP29916.1"/>
    <property type="molecule type" value="Genomic_DNA"/>
</dbReference>
<organism evidence="2 3">
    <name type="scientific">Eumeta variegata</name>
    <name type="common">Bagworm moth</name>
    <name type="synonym">Eumeta japonica</name>
    <dbReference type="NCBI Taxonomy" id="151549"/>
    <lineage>
        <taxon>Eukaryota</taxon>
        <taxon>Metazoa</taxon>
        <taxon>Ecdysozoa</taxon>
        <taxon>Arthropoda</taxon>
        <taxon>Hexapoda</taxon>
        <taxon>Insecta</taxon>
        <taxon>Pterygota</taxon>
        <taxon>Neoptera</taxon>
        <taxon>Endopterygota</taxon>
        <taxon>Lepidoptera</taxon>
        <taxon>Glossata</taxon>
        <taxon>Ditrysia</taxon>
        <taxon>Tineoidea</taxon>
        <taxon>Psychidae</taxon>
        <taxon>Oiketicinae</taxon>
        <taxon>Eumeta</taxon>
    </lineage>
</organism>
<protein>
    <submittedName>
        <fullName evidence="2">Uncharacterized protein</fullName>
    </submittedName>
</protein>
<sequence>MSSHLCFISSQTSLTLSSVRSHIFKVLNQPSVVLVSLHRKTRRDGWLTSSPKSSLELPILCPHQIRWCCPGLDREGMTLAMSIPPWGLKDTVIPEGVVTGTDSSSRTPGSGARVPLRKPGRTGFVRVDTVF</sequence>
<dbReference type="Proteomes" id="UP000299102">
    <property type="component" value="Unassembled WGS sequence"/>
</dbReference>
<feature type="region of interest" description="Disordered" evidence="1">
    <location>
        <begin position="99"/>
        <end position="119"/>
    </location>
</feature>
<proteinExistence type="predicted"/>
<reference evidence="2 3" key="1">
    <citation type="journal article" date="2019" name="Commun. Biol.">
        <title>The bagworm genome reveals a unique fibroin gene that provides high tensile strength.</title>
        <authorList>
            <person name="Kono N."/>
            <person name="Nakamura H."/>
            <person name="Ohtoshi R."/>
            <person name="Tomita M."/>
            <person name="Numata K."/>
            <person name="Arakawa K."/>
        </authorList>
    </citation>
    <scope>NUCLEOTIDE SEQUENCE [LARGE SCALE GENOMIC DNA]</scope>
</reference>
<accession>A0A4C1UV99</accession>